<dbReference type="InterPro" id="IPR051198">
    <property type="entry name" value="BchE-like"/>
</dbReference>
<evidence type="ECO:0000256" key="7">
    <source>
        <dbReference type="ARBA" id="ARBA00023004"/>
    </source>
</evidence>
<keyword evidence="6" id="KW-0479">Metal-binding</keyword>
<gene>
    <name evidence="11" type="ORF">AMOR_58510</name>
</gene>
<dbReference type="InterPro" id="IPR034466">
    <property type="entry name" value="Methyltransferase_Class_B"/>
</dbReference>
<evidence type="ECO:0000256" key="6">
    <source>
        <dbReference type="ARBA" id="ARBA00022723"/>
    </source>
</evidence>
<dbReference type="Gene3D" id="3.40.50.280">
    <property type="entry name" value="Cobalamin-binding domain"/>
    <property type="match status" value="1"/>
</dbReference>
<dbReference type="EMBL" id="AP025591">
    <property type="protein sequence ID" value="BDG06855.1"/>
    <property type="molecule type" value="Genomic_DNA"/>
</dbReference>
<dbReference type="CDD" id="cd01335">
    <property type="entry name" value="Radical_SAM"/>
    <property type="match status" value="1"/>
</dbReference>
<dbReference type="PANTHER" id="PTHR43409">
    <property type="entry name" value="ANAEROBIC MAGNESIUM-PROTOPORPHYRIN IX MONOMETHYL ESTER CYCLASE-RELATED"/>
    <property type="match status" value="1"/>
</dbReference>
<protein>
    <submittedName>
        <fullName evidence="11">B12-binding domain-containing radical SAM protein</fullName>
    </submittedName>
</protein>
<dbReference type="PANTHER" id="PTHR43409:SF7">
    <property type="entry name" value="BLL1977 PROTEIN"/>
    <property type="match status" value="1"/>
</dbReference>
<dbReference type="SMART" id="SM00729">
    <property type="entry name" value="Elp3"/>
    <property type="match status" value="1"/>
</dbReference>
<dbReference type="PROSITE" id="PS51918">
    <property type="entry name" value="RADICAL_SAM"/>
    <property type="match status" value="1"/>
</dbReference>
<dbReference type="PROSITE" id="PS01278">
    <property type="entry name" value="MTTASE_RADICAL"/>
    <property type="match status" value="1"/>
</dbReference>
<evidence type="ECO:0000256" key="2">
    <source>
        <dbReference type="ARBA" id="ARBA00022485"/>
    </source>
</evidence>
<reference evidence="12" key="1">
    <citation type="journal article" date="2022" name="Int. J. Syst. Evol. Microbiol.">
        <title>Anaeromyxobacter oryzae sp. nov., Anaeromyxobacter diazotrophicus sp. nov. and Anaeromyxobacter paludicola sp. nov., isolated from paddy soils.</title>
        <authorList>
            <person name="Itoh H."/>
            <person name="Xu Z."/>
            <person name="Mise K."/>
            <person name="Masuda Y."/>
            <person name="Ushijima N."/>
            <person name="Hayakawa C."/>
            <person name="Shiratori Y."/>
            <person name="Senoo K."/>
        </authorList>
    </citation>
    <scope>NUCLEOTIDE SEQUENCE [LARGE SCALE GENOMIC DNA]</scope>
    <source>
        <strain evidence="12">Red232</strain>
    </source>
</reference>
<name>A0ABM7X4W7_9BACT</name>
<proteinExistence type="predicted"/>
<dbReference type="Gene3D" id="3.80.30.20">
    <property type="entry name" value="tm_1862 like domain"/>
    <property type="match status" value="1"/>
</dbReference>
<dbReference type="Proteomes" id="UP001162891">
    <property type="component" value="Chromosome"/>
</dbReference>
<feature type="domain" description="B12-binding" evidence="9">
    <location>
        <begin position="2"/>
        <end position="128"/>
    </location>
</feature>
<evidence type="ECO:0000256" key="3">
    <source>
        <dbReference type="ARBA" id="ARBA00022603"/>
    </source>
</evidence>
<evidence type="ECO:0000256" key="4">
    <source>
        <dbReference type="ARBA" id="ARBA00022679"/>
    </source>
</evidence>
<dbReference type="InterPro" id="IPR058240">
    <property type="entry name" value="rSAM_sf"/>
</dbReference>
<dbReference type="InterPro" id="IPR023404">
    <property type="entry name" value="rSAM_horseshoe"/>
</dbReference>
<evidence type="ECO:0000256" key="5">
    <source>
        <dbReference type="ARBA" id="ARBA00022691"/>
    </source>
</evidence>
<dbReference type="SFLD" id="SFLDG01082">
    <property type="entry name" value="B12-binding_domain_containing"/>
    <property type="match status" value="1"/>
</dbReference>
<keyword evidence="2" id="KW-0004">4Fe-4S</keyword>
<comment type="cofactor">
    <cofactor evidence="1">
        <name>[4Fe-4S] cluster</name>
        <dbReference type="ChEBI" id="CHEBI:49883"/>
    </cofactor>
</comment>
<dbReference type="RefSeq" id="WP_248357330.1">
    <property type="nucleotide sequence ID" value="NZ_AP025591.1"/>
</dbReference>
<sequence length="451" mass="50463">MKLCIIKPPLPFGWTPVAPPILEYLAALTRRADPSIDIELYSASATPDVFDTLQCDLAAISLLTPTAVPGYRIADALRARGIKVVLGGMHVSALPDEAKAHADAVVVGEAESVWPQVLRDFRAGSLRPYYRGDRIELDDLPTPLYGLLKHGHDFRILNTARGCPYPCSFCTVNKVFGPKIRMRPIDDVVRDVDAIPGRMYINGDENIWWLGKIDRAIELFTALRGSKKKWMGFGSLAPVLSPEGPRMLDAARKAGMLTVWVGWESMSEGALEAFRADRKVGTDRERAVKTLKDHGIDVSLFFMLGSRADSIDDYQRAIDVADRLGVSMHPSLAVPYPGSELRKQYEPYLYKDLGWEYYTGAYALFEHPDPRMTPDAREKLFYETSLELLRTGRVWKHMLDVPLSGFPHAHILSLMNQLPVRKGMKIAYEKWKAGKRAAREKQALPAIASAR</sequence>
<dbReference type="InterPro" id="IPR006638">
    <property type="entry name" value="Elp3/MiaA/NifB-like_rSAM"/>
</dbReference>
<evidence type="ECO:0000259" key="9">
    <source>
        <dbReference type="PROSITE" id="PS51332"/>
    </source>
</evidence>
<keyword evidence="12" id="KW-1185">Reference proteome</keyword>
<dbReference type="PROSITE" id="PS51332">
    <property type="entry name" value="B12_BINDING"/>
    <property type="match status" value="1"/>
</dbReference>
<keyword evidence="4" id="KW-0808">Transferase</keyword>
<dbReference type="InterPro" id="IPR007197">
    <property type="entry name" value="rSAM"/>
</dbReference>
<accession>A0ABM7X4W7</accession>
<dbReference type="Pfam" id="PF02310">
    <property type="entry name" value="B12-binding"/>
    <property type="match status" value="1"/>
</dbReference>
<keyword evidence="7" id="KW-0408">Iron</keyword>
<evidence type="ECO:0000256" key="8">
    <source>
        <dbReference type="ARBA" id="ARBA00023014"/>
    </source>
</evidence>
<dbReference type="InterPro" id="IPR020612">
    <property type="entry name" value="Methylthiotransferase_CS"/>
</dbReference>
<evidence type="ECO:0000313" key="11">
    <source>
        <dbReference type="EMBL" id="BDG06855.1"/>
    </source>
</evidence>
<dbReference type="SUPFAM" id="SSF102114">
    <property type="entry name" value="Radical SAM enzymes"/>
    <property type="match status" value="1"/>
</dbReference>
<keyword evidence="8" id="KW-0411">Iron-sulfur</keyword>
<keyword evidence="3" id="KW-0489">Methyltransferase</keyword>
<dbReference type="InterPro" id="IPR006158">
    <property type="entry name" value="Cobalamin-bd"/>
</dbReference>
<keyword evidence="5" id="KW-0949">S-adenosyl-L-methionine</keyword>
<dbReference type="SFLD" id="SFLDS00029">
    <property type="entry name" value="Radical_SAM"/>
    <property type="match status" value="1"/>
</dbReference>
<organism evidence="11 12">
    <name type="scientific">Anaeromyxobacter oryzae</name>
    <dbReference type="NCBI Taxonomy" id="2918170"/>
    <lineage>
        <taxon>Bacteria</taxon>
        <taxon>Pseudomonadati</taxon>
        <taxon>Myxococcota</taxon>
        <taxon>Myxococcia</taxon>
        <taxon>Myxococcales</taxon>
        <taxon>Cystobacterineae</taxon>
        <taxon>Anaeromyxobacteraceae</taxon>
        <taxon>Anaeromyxobacter</taxon>
    </lineage>
</organism>
<feature type="domain" description="Radical SAM core" evidence="10">
    <location>
        <begin position="149"/>
        <end position="375"/>
    </location>
</feature>
<evidence type="ECO:0000256" key="1">
    <source>
        <dbReference type="ARBA" id="ARBA00001966"/>
    </source>
</evidence>
<evidence type="ECO:0000313" key="12">
    <source>
        <dbReference type="Proteomes" id="UP001162891"/>
    </source>
</evidence>
<dbReference type="Pfam" id="PF04055">
    <property type="entry name" value="Radical_SAM"/>
    <property type="match status" value="1"/>
</dbReference>
<dbReference type="SFLD" id="SFLDG01123">
    <property type="entry name" value="methyltransferase_(Class_B)"/>
    <property type="match status" value="1"/>
</dbReference>
<evidence type="ECO:0000259" key="10">
    <source>
        <dbReference type="PROSITE" id="PS51918"/>
    </source>
</evidence>